<dbReference type="AlphaFoldDB" id="A0A6P8TZU9"/>
<feature type="transmembrane region" description="Helical" evidence="10">
    <location>
        <begin position="686"/>
        <end position="709"/>
    </location>
</feature>
<dbReference type="InterPro" id="IPR049406">
    <property type="entry name" value="ZIP4_12_EF-hand"/>
</dbReference>
<dbReference type="InterPro" id="IPR041137">
    <property type="entry name" value="ZIP4_N"/>
</dbReference>
<dbReference type="GO" id="GO:0071578">
    <property type="term" value="P:zinc ion import across plasma membrane"/>
    <property type="evidence" value="ECO:0007669"/>
    <property type="project" value="TreeGrafter"/>
</dbReference>
<feature type="domain" description="Zinc transporter ZIP4 N-terminal" evidence="11">
    <location>
        <begin position="97"/>
        <end position="266"/>
    </location>
</feature>
<dbReference type="GO" id="GO:0140410">
    <property type="term" value="F:monoatomic cation:bicarbonate symporter activity"/>
    <property type="evidence" value="ECO:0007669"/>
    <property type="project" value="TreeGrafter"/>
</dbReference>
<dbReference type="OrthoDB" id="200954at2759"/>
<name>A0A6P8TZU9_GYMAC</name>
<keyword evidence="4 10" id="KW-1133">Transmembrane helix</keyword>
<dbReference type="Pfam" id="PF21116">
    <property type="entry name" value="EF-hand_Zip"/>
    <property type="match status" value="1"/>
</dbReference>
<keyword evidence="13" id="KW-1185">Reference proteome</keyword>
<evidence type="ECO:0000256" key="4">
    <source>
        <dbReference type="ARBA" id="ARBA00022989"/>
    </source>
</evidence>
<dbReference type="InParanoid" id="A0A6P8TZU9"/>
<dbReference type="GeneID" id="117544676"/>
<gene>
    <name evidence="14" type="primary">LOC117544676</name>
</gene>
<reference evidence="14" key="1">
    <citation type="submission" date="2025-08" db="UniProtKB">
        <authorList>
            <consortium name="RefSeq"/>
        </authorList>
    </citation>
    <scope>IDENTIFICATION</scope>
</reference>
<keyword evidence="3 10" id="KW-0812">Transmembrane</keyword>
<proteinExistence type="inferred from homology"/>
<feature type="transmembrane region" description="Helical" evidence="10">
    <location>
        <begin position="399"/>
        <end position="422"/>
    </location>
</feature>
<comment type="subcellular location">
    <subcellularLocation>
        <location evidence="1">Membrane</location>
        <topology evidence="1">Multi-pass membrane protein</topology>
    </subcellularLocation>
</comment>
<evidence type="ECO:0000256" key="5">
    <source>
        <dbReference type="ARBA" id="ARBA00023136"/>
    </source>
</evidence>
<evidence type="ECO:0000256" key="6">
    <source>
        <dbReference type="ARBA" id="ARBA00034634"/>
    </source>
</evidence>
<protein>
    <recommendedName>
        <fullName evidence="7">Zinc transporter ZIP12</fullName>
    </recommendedName>
    <alternativeName>
        <fullName evidence="8">Solute carrier family 39 member 12</fullName>
    </alternativeName>
    <alternativeName>
        <fullName evidence="9">Zrt- and Irt-like protein 12</fullName>
    </alternativeName>
</protein>
<dbReference type="KEGG" id="gacu:117544676"/>
<dbReference type="GO" id="GO:0005385">
    <property type="term" value="F:zinc ion transmembrane transporter activity"/>
    <property type="evidence" value="ECO:0007669"/>
    <property type="project" value="TreeGrafter"/>
</dbReference>
<dbReference type="PANTHER" id="PTHR12191:SF4">
    <property type="entry name" value="ZINC TRANSPORTER ZIP12"/>
    <property type="match status" value="1"/>
</dbReference>
<feature type="transmembrane region" description="Helical" evidence="10">
    <location>
        <begin position="627"/>
        <end position="647"/>
    </location>
</feature>
<dbReference type="PANTHER" id="PTHR12191">
    <property type="entry name" value="SOLUTE CARRIER FAMILY 39"/>
    <property type="match status" value="1"/>
</dbReference>
<feature type="transmembrane region" description="Helical" evidence="10">
    <location>
        <begin position="429"/>
        <end position="457"/>
    </location>
</feature>
<evidence type="ECO:0000313" key="14">
    <source>
        <dbReference type="RefSeq" id="XP_034069833.1"/>
    </source>
</evidence>
<sequence length="715" mass="78987">MPPVLSHLPALILLLWTEGPRLWLTDRHCWAGSAERSKPVLGVLGRNMHFRSSGLLLLLCLLDVRGQKYLHDTLRALDLPLGVDEEPQLQKNHIGILIAKLLQEVHCAERIGSSQDVCSKCLTPGVALSVLEDDGKAYLTEGDYQRISTVLLYYIINLQDLCVSNAASLSSSSSSSFENFQFYLLALTNLHPGEDNHFLSSRETESILQLINQHYDPSHQDHSSDLQCIDAAGLLEDVGVHEDAEVSSVPKLSAAIISHVLQGHCFRHRNLPSPAFFTDYIFQSLNRTSNLQIIDLEELLHQLGVGQEAGMHSHNRKRWSSHKGDGCNHETGEISKDWAQVCFSAYQLVDMFALDPHLPISKDHFRQMCPAIIQQLLGNACESAEQTRKGSPPTALEKYGYSTAAVLLITLGSMLGICLIFFNSCQETYTLILQLFVGLAVGTLSGDALLHLIPQILGLHDDTHSHEDEHYAEGKDYLWRILGIIAGIYGFFLIERILSFLVPSHGHGHSGLPLELNYNGQSQRGKSISTIQLGPVEDLECSEVSPEHVNTRSPSHQRQGVPLLAVMIIVGDSLHNFADGLVVGAAFSSSAETGMATTVAILCHEIPHEMGDFAVLLSSGLSVKTAVLMNFLSALTAFMGLYIGLFVSSDFEVQQWIFAVTAGIFLYLSLVEMLPEMNRVKTDRPFLLFLLQNLGLLMGWACLLLLALFEHKLKF</sequence>
<comment type="similarity">
    <text evidence="2">Belongs to the ZIP transporter (TC 2.A.5) family.</text>
</comment>
<comment type="catalytic activity">
    <reaction evidence="6">
        <text>Zn(2+)(in) = Zn(2+)(out)</text>
        <dbReference type="Rhea" id="RHEA:29351"/>
        <dbReference type="ChEBI" id="CHEBI:29105"/>
    </reaction>
</comment>
<dbReference type="GO" id="GO:0030003">
    <property type="term" value="P:intracellular monoatomic cation homeostasis"/>
    <property type="evidence" value="ECO:0007669"/>
    <property type="project" value="TreeGrafter"/>
</dbReference>
<feature type="domain" description="Zinc transporter ZIP4/12 EF-hand" evidence="12">
    <location>
        <begin position="274"/>
        <end position="380"/>
    </location>
</feature>
<evidence type="ECO:0000313" key="13">
    <source>
        <dbReference type="Proteomes" id="UP000515161"/>
    </source>
</evidence>
<keyword evidence="5 10" id="KW-0472">Membrane</keyword>
<evidence type="ECO:0000259" key="12">
    <source>
        <dbReference type="Pfam" id="PF21116"/>
    </source>
</evidence>
<feature type="transmembrane region" description="Helical" evidence="10">
    <location>
        <begin position="477"/>
        <end position="494"/>
    </location>
</feature>
<dbReference type="Proteomes" id="UP000515161">
    <property type="component" value="Unplaced"/>
</dbReference>
<evidence type="ECO:0000256" key="8">
    <source>
        <dbReference type="ARBA" id="ARBA00042541"/>
    </source>
</evidence>
<organism evidence="13 14">
    <name type="scientific">Gymnodraco acuticeps</name>
    <name type="common">Antarctic dragonfish</name>
    <dbReference type="NCBI Taxonomy" id="8218"/>
    <lineage>
        <taxon>Eukaryota</taxon>
        <taxon>Metazoa</taxon>
        <taxon>Chordata</taxon>
        <taxon>Craniata</taxon>
        <taxon>Vertebrata</taxon>
        <taxon>Euteleostomi</taxon>
        <taxon>Actinopterygii</taxon>
        <taxon>Neopterygii</taxon>
        <taxon>Teleostei</taxon>
        <taxon>Neoteleostei</taxon>
        <taxon>Acanthomorphata</taxon>
        <taxon>Eupercaria</taxon>
        <taxon>Perciformes</taxon>
        <taxon>Notothenioidei</taxon>
        <taxon>Bathydraconidae</taxon>
        <taxon>Gymnodraco</taxon>
    </lineage>
</organism>
<dbReference type="InterPro" id="IPR050799">
    <property type="entry name" value="ZIP_Transporter"/>
</dbReference>
<dbReference type="RefSeq" id="XP_034069833.1">
    <property type="nucleotide sequence ID" value="XM_034213942.1"/>
</dbReference>
<evidence type="ECO:0000259" key="11">
    <source>
        <dbReference type="Pfam" id="PF18292"/>
    </source>
</evidence>
<evidence type="ECO:0000256" key="7">
    <source>
        <dbReference type="ARBA" id="ARBA00040591"/>
    </source>
</evidence>
<evidence type="ECO:0000256" key="2">
    <source>
        <dbReference type="ARBA" id="ARBA00006939"/>
    </source>
</evidence>
<evidence type="ECO:0000256" key="10">
    <source>
        <dbReference type="SAM" id="Phobius"/>
    </source>
</evidence>
<dbReference type="InterPro" id="IPR003689">
    <property type="entry name" value="ZIP"/>
</dbReference>
<accession>A0A6P8TZU9</accession>
<feature type="transmembrane region" description="Helical" evidence="10">
    <location>
        <begin position="653"/>
        <end position="674"/>
    </location>
</feature>
<dbReference type="Pfam" id="PF18292">
    <property type="entry name" value="ZIP4_domain"/>
    <property type="match status" value="1"/>
</dbReference>
<evidence type="ECO:0000256" key="3">
    <source>
        <dbReference type="ARBA" id="ARBA00022692"/>
    </source>
</evidence>
<dbReference type="GO" id="GO:0005886">
    <property type="term" value="C:plasma membrane"/>
    <property type="evidence" value="ECO:0007669"/>
    <property type="project" value="TreeGrafter"/>
</dbReference>
<evidence type="ECO:0000256" key="1">
    <source>
        <dbReference type="ARBA" id="ARBA00004141"/>
    </source>
</evidence>
<evidence type="ECO:0000256" key="9">
    <source>
        <dbReference type="ARBA" id="ARBA00042971"/>
    </source>
</evidence>
<dbReference type="Pfam" id="PF02535">
    <property type="entry name" value="Zip"/>
    <property type="match status" value="1"/>
</dbReference>